<name>A0A5M8Q7H7_9BACT</name>
<dbReference type="EMBL" id="VKKZ01000023">
    <property type="protein sequence ID" value="KAA6431885.1"/>
    <property type="molecule type" value="Genomic_DNA"/>
</dbReference>
<evidence type="ECO:0000313" key="2">
    <source>
        <dbReference type="EMBL" id="MFA1771637.1"/>
    </source>
</evidence>
<proteinExistence type="predicted"/>
<dbReference type="RefSeq" id="WP_149099904.1">
    <property type="nucleotide sequence ID" value="NZ_BMMG01000006.1"/>
</dbReference>
<sequence length="132" mass="15217">MRPIKNRHKKLATMIISNVKRIRVFNLFDEETEEVAQQVIEYIPTGETMDMEEVFIAMDKLVTPFGTYFIHPDGRMFLSEEFANHLMSAKQEYLSTEEFERMKVTAGDIFTMEKVGSKKGAKHAIGSSGVYR</sequence>
<dbReference type="EMBL" id="JBGOGF010000005">
    <property type="protein sequence ID" value="MFA1771637.1"/>
    <property type="molecule type" value="Genomic_DNA"/>
</dbReference>
<reference evidence="1 3" key="1">
    <citation type="submission" date="2019-07" db="EMBL/GenBank/DDBJ databases">
        <authorList>
            <person name="Qu J.-H."/>
        </authorList>
    </citation>
    <scope>NUCLEOTIDE SEQUENCE [LARGE SCALE GENOMIC DNA]</scope>
    <source>
        <strain evidence="1 3">MDT1-10-3</strain>
    </source>
</reference>
<reference evidence="1 3" key="2">
    <citation type="submission" date="2019-09" db="EMBL/GenBank/DDBJ databases">
        <title>A bacterium isolated from glacier soil.</title>
        <authorList>
            <person name="Liu Q."/>
        </authorList>
    </citation>
    <scope>NUCLEOTIDE SEQUENCE [LARGE SCALE GENOMIC DNA]</scope>
    <source>
        <strain evidence="1 3">MDT1-10-3</strain>
    </source>
</reference>
<evidence type="ECO:0000313" key="3">
    <source>
        <dbReference type="Proteomes" id="UP000323866"/>
    </source>
</evidence>
<gene>
    <name evidence="2" type="ORF">ACD591_10065</name>
    <name evidence="1" type="ORF">FOE74_17410</name>
</gene>
<protein>
    <submittedName>
        <fullName evidence="1">Uncharacterized protein</fullName>
    </submittedName>
</protein>
<dbReference type="Proteomes" id="UP000323866">
    <property type="component" value="Unassembled WGS sequence"/>
</dbReference>
<reference evidence="2 4" key="3">
    <citation type="submission" date="2024-08" db="EMBL/GenBank/DDBJ databases">
        <authorList>
            <person name="Wei W."/>
        </authorList>
    </citation>
    <scope>NUCLEOTIDE SEQUENCE [LARGE SCALE GENOMIC DNA]</scope>
    <source>
        <strain evidence="2 4">XU2</strain>
    </source>
</reference>
<evidence type="ECO:0000313" key="4">
    <source>
        <dbReference type="Proteomes" id="UP001570846"/>
    </source>
</evidence>
<comment type="caution">
    <text evidence="1">The sequence shown here is derived from an EMBL/GenBank/DDBJ whole genome shotgun (WGS) entry which is preliminary data.</text>
</comment>
<evidence type="ECO:0000313" key="1">
    <source>
        <dbReference type="EMBL" id="KAA6431885.1"/>
    </source>
</evidence>
<keyword evidence="4" id="KW-1185">Reference proteome</keyword>
<dbReference type="Proteomes" id="UP001570846">
    <property type="component" value="Unassembled WGS sequence"/>
</dbReference>
<accession>A0A5M8Q7H7</accession>
<organism evidence="1 3">
    <name type="scientific">Rufibacter glacialis</name>
    <dbReference type="NCBI Taxonomy" id="1259555"/>
    <lineage>
        <taxon>Bacteria</taxon>
        <taxon>Pseudomonadati</taxon>
        <taxon>Bacteroidota</taxon>
        <taxon>Cytophagia</taxon>
        <taxon>Cytophagales</taxon>
        <taxon>Hymenobacteraceae</taxon>
        <taxon>Rufibacter</taxon>
    </lineage>
</organism>
<dbReference type="AlphaFoldDB" id="A0A5M8Q7H7"/>